<dbReference type="EMBL" id="CP001843">
    <property type="protein sequence ID" value="AEF84944.1"/>
    <property type="molecule type" value="Genomic_DNA"/>
</dbReference>
<evidence type="ECO:0000313" key="1">
    <source>
        <dbReference type="EMBL" id="AEF84944.1"/>
    </source>
</evidence>
<proteinExistence type="predicted"/>
<dbReference type="AlphaFoldDB" id="F5YGW7"/>
<reference evidence="2" key="1">
    <citation type="submission" date="2009-12" db="EMBL/GenBank/DDBJ databases">
        <title>Complete sequence of Treponema primitia strain ZAS-2.</title>
        <authorList>
            <person name="Tetu S.G."/>
            <person name="Matson E."/>
            <person name="Ren Q."/>
            <person name="Seshadri R."/>
            <person name="Elbourne L."/>
            <person name="Hassan K.A."/>
            <person name="Durkin A."/>
            <person name="Radune D."/>
            <person name="Mohamoud Y."/>
            <person name="Shay R."/>
            <person name="Jin S."/>
            <person name="Zhang X."/>
            <person name="Lucey K."/>
            <person name="Ballor N.R."/>
            <person name="Ottesen E."/>
            <person name="Rosenthal R."/>
            <person name="Allen A."/>
            <person name="Leadbetter J.R."/>
            <person name="Paulsen I.T."/>
        </authorList>
    </citation>
    <scope>NUCLEOTIDE SEQUENCE [LARGE SCALE GENOMIC DNA]</scope>
    <source>
        <strain evidence="2">ATCC BAA-887 / DSM 12427 / ZAS-2</strain>
    </source>
</reference>
<reference evidence="1 2" key="2">
    <citation type="journal article" date="2011" name="ISME J.">
        <title>RNA-seq reveals cooperative metabolic interactions between two termite-gut spirochete species in co-culture.</title>
        <authorList>
            <person name="Rosenthal A.Z."/>
            <person name="Matson E.G."/>
            <person name="Eldar A."/>
            <person name="Leadbetter J.R."/>
        </authorList>
    </citation>
    <scope>NUCLEOTIDE SEQUENCE [LARGE SCALE GENOMIC DNA]</scope>
    <source>
        <strain evidence="2">ATCC BAA-887 / DSM 12427 / ZAS-2</strain>
    </source>
</reference>
<evidence type="ECO:0000313" key="2">
    <source>
        <dbReference type="Proteomes" id="UP000009223"/>
    </source>
</evidence>
<sequence>MPTKVGPTLVGKFPAHIPKKRFMFKVYPQKSPCGKVRAGKGQGWGEYP</sequence>
<protein>
    <submittedName>
        <fullName evidence="1">Uncharacterized protein</fullName>
    </submittedName>
</protein>
<accession>F5YGW7</accession>
<dbReference type="HOGENOM" id="CLU_3159046_0_0_12"/>
<dbReference type="KEGG" id="tpi:TREPR_1161"/>
<dbReference type="Proteomes" id="UP000009223">
    <property type="component" value="Chromosome"/>
</dbReference>
<keyword evidence="2" id="KW-1185">Reference proteome</keyword>
<name>F5YGW7_TREPZ</name>
<gene>
    <name evidence="1" type="ordered locus">TREPR_1161</name>
</gene>
<organism evidence="1 2">
    <name type="scientific">Treponema primitia (strain ATCC BAA-887 / DSM 12427 / ZAS-2)</name>
    <dbReference type="NCBI Taxonomy" id="545694"/>
    <lineage>
        <taxon>Bacteria</taxon>
        <taxon>Pseudomonadati</taxon>
        <taxon>Spirochaetota</taxon>
        <taxon>Spirochaetia</taxon>
        <taxon>Spirochaetales</taxon>
        <taxon>Treponemataceae</taxon>
        <taxon>Treponema</taxon>
    </lineage>
</organism>